<accession>A0A151JQQ7</accession>
<protein>
    <recommendedName>
        <fullName evidence="3">MADF domain-containing protein</fullName>
    </recommendedName>
</protein>
<sequence length="106" mass="11930">MTLQGYIVSSIQVENKYKSLKRSYKNTVTHNKKTGRNRLSCPYETELTELLSGKHNIEPLLLSGNKGIILRNDGNRDTSLSICNENNCNIINTNVQIKAKQHAIGQ</sequence>
<dbReference type="AlphaFoldDB" id="A0A151JQQ7"/>
<name>A0A151JQQ7_9HYME</name>
<organism evidence="1 2">
    <name type="scientific">Trachymyrmex cornetzi</name>
    <dbReference type="NCBI Taxonomy" id="471704"/>
    <lineage>
        <taxon>Eukaryota</taxon>
        <taxon>Metazoa</taxon>
        <taxon>Ecdysozoa</taxon>
        <taxon>Arthropoda</taxon>
        <taxon>Hexapoda</taxon>
        <taxon>Insecta</taxon>
        <taxon>Pterygota</taxon>
        <taxon>Neoptera</taxon>
        <taxon>Endopterygota</taxon>
        <taxon>Hymenoptera</taxon>
        <taxon>Apocrita</taxon>
        <taxon>Aculeata</taxon>
        <taxon>Formicoidea</taxon>
        <taxon>Formicidae</taxon>
        <taxon>Myrmicinae</taxon>
        <taxon>Trachymyrmex</taxon>
    </lineage>
</organism>
<dbReference type="EMBL" id="KQ978635">
    <property type="protein sequence ID" value="KYN29549.1"/>
    <property type="molecule type" value="Genomic_DNA"/>
</dbReference>
<evidence type="ECO:0008006" key="3">
    <source>
        <dbReference type="Google" id="ProtNLM"/>
    </source>
</evidence>
<dbReference type="Proteomes" id="UP000078492">
    <property type="component" value="Unassembled WGS sequence"/>
</dbReference>
<evidence type="ECO:0000313" key="1">
    <source>
        <dbReference type="EMBL" id="KYN29549.1"/>
    </source>
</evidence>
<gene>
    <name evidence="1" type="ORF">ALC57_01014</name>
</gene>
<keyword evidence="2" id="KW-1185">Reference proteome</keyword>
<proteinExistence type="predicted"/>
<dbReference type="KEGG" id="tcz:108763347"/>
<dbReference type="OrthoDB" id="7553966at2759"/>
<reference evidence="1 2" key="1">
    <citation type="submission" date="2015-09" db="EMBL/GenBank/DDBJ databases">
        <title>Trachymyrmex cornetzi WGS genome.</title>
        <authorList>
            <person name="Nygaard S."/>
            <person name="Hu H."/>
            <person name="Boomsma J."/>
            <person name="Zhang G."/>
        </authorList>
    </citation>
    <scope>NUCLEOTIDE SEQUENCE [LARGE SCALE GENOMIC DNA]</scope>
    <source>
        <strain evidence="1">Tcor2-1</strain>
        <tissue evidence="1">Whole body</tissue>
    </source>
</reference>
<evidence type="ECO:0000313" key="2">
    <source>
        <dbReference type="Proteomes" id="UP000078492"/>
    </source>
</evidence>